<dbReference type="OrthoDB" id="765176at2759"/>
<feature type="non-terminal residue" evidence="3">
    <location>
        <position position="1"/>
    </location>
</feature>
<feature type="coiled-coil region" evidence="1">
    <location>
        <begin position="412"/>
        <end position="457"/>
    </location>
</feature>
<evidence type="ECO:0000256" key="2">
    <source>
        <dbReference type="SAM" id="MobiDB-lite"/>
    </source>
</evidence>
<feature type="coiled-coil region" evidence="1">
    <location>
        <begin position="511"/>
        <end position="615"/>
    </location>
</feature>
<feature type="compositionally biased region" description="Low complexity" evidence="2">
    <location>
        <begin position="7"/>
        <end position="23"/>
    </location>
</feature>
<protein>
    <submittedName>
        <fullName evidence="3">Uncharacterized protein</fullName>
    </submittedName>
</protein>
<dbReference type="EMBL" id="AUSU01003884">
    <property type="protein sequence ID" value="EPS66073.1"/>
    <property type="molecule type" value="Genomic_DNA"/>
</dbReference>
<keyword evidence="4" id="KW-1185">Reference proteome</keyword>
<accession>S8DSF3</accession>
<dbReference type="Proteomes" id="UP000015453">
    <property type="component" value="Unassembled WGS sequence"/>
</dbReference>
<keyword evidence="1" id="KW-0175">Coiled coil</keyword>
<feature type="coiled-coil region" evidence="1">
    <location>
        <begin position="223"/>
        <end position="264"/>
    </location>
</feature>
<organism evidence="3 4">
    <name type="scientific">Genlisea aurea</name>
    <dbReference type="NCBI Taxonomy" id="192259"/>
    <lineage>
        <taxon>Eukaryota</taxon>
        <taxon>Viridiplantae</taxon>
        <taxon>Streptophyta</taxon>
        <taxon>Embryophyta</taxon>
        <taxon>Tracheophyta</taxon>
        <taxon>Spermatophyta</taxon>
        <taxon>Magnoliopsida</taxon>
        <taxon>eudicotyledons</taxon>
        <taxon>Gunneridae</taxon>
        <taxon>Pentapetalae</taxon>
        <taxon>asterids</taxon>
        <taxon>lamiids</taxon>
        <taxon>Lamiales</taxon>
        <taxon>Lentibulariaceae</taxon>
        <taxon>Genlisea</taxon>
    </lineage>
</organism>
<dbReference type="PANTHER" id="PTHR34452:SF7">
    <property type="entry name" value="MYOSIN HEAVY CHAIN-RELATED PROTEIN"/>
    <property type="match status" value="1"/>
</dbReference>
<dbReference type="AlphaFoldDB" id="S8DSF3"/>
<sequence>QDAPTPTSTGSDHTISSSGSSSGVEIPWQPSVHDGSQRSEWEWLKNSILGTRTDDSESTAREKFFRQNSEDASDIMVDKLKSEVASLSRQSELSEMELQSLRKQVAKESRRGQDLVKELVSLKDERDAFRYECGKKLNEGGDYKAAVDELRQELYHEKELNSNLRIQLQKTQESNSELILAVKDLDDVLEQKDQEISNLKTGGSLDKTMRRSDNDCGERIKDAHLLEQKILDLQIELEMSKREKDEVEMQMEHLALEYEIMKQENHDMVNKLHQSQLHEQLKIQYECSPSYASTTHELESQIEKLEERVEAQSNEAEIASGRIKELEAHVRILEDEINKQVDVFEAGMEDLMRCKAEQEQRAVEAEEALKKTRWNNANTAERLQEEFRRLSVQMASSFEANERVVAKALTEANELRFQKTHLEEMIRKASEENQSIRNEYEIRLEEVVNQVRLLIDETGKLQSDIENRELLLQHQKKEAEETRCLLSDEILKLKRENATHLTEITSLIEEMKTKDSLMEQMRSQMKDLENNFLLAKANAESSETELSKLTSLIEEKEMVVMNLRKELDSFQSQHEELKLSLYEDGVQQEILKKQTSQLKAELKKKEDMLINMEKKTTKAGTIKATSKSSKPISRGSKEVVMNLKEKIKFLEDDNKLKESALETSSKAFLMKEKDLVSKIKELEERVD</sequence>
<feature type="non-terminal residue" evidence="3">
    <location>
        <position position="687"/>
    </location>
</feature>
<proteinExistence type="predicted"/>
<evidence type="ECO:0000313" key="3">
    <source>
        <dbReference type="EMBL" id="EPS66073.1"/>
    </source>
</evidence>
<gene>
    <name evidence="3" type="ORF">M569_08703</name>
</gene>
<reference evidence="3 4" key="1">
    <citation type="journal article" date="2013" name="BMC Genomics">
        <title>The miniature genome of a carnivorous plant Genlisea aurea contains a low number of genes and short non-coding sequences.</title>
        <authorList>
            <person name="Leushkin E.V."/>
            <person name="Sutormin R.A."/>
            <person name="Nabieva E.R."/>
            <person name="Penin A.A."/>
            <person name="Kondrashov A.S."/>
            <person name="Logacheva M.D."/>
        </authorList>
    </citation>
    <scope>NUCLEOTIDE SEQUENCE [LARGE SCALE GENOMIC DNA]</scope>
</reference>
<feature type="coiled-coil region" evidence="1">
    <location>
        <begin position="77"/>
        <end position="118"/>
    </location>
</feature>
<evidence type="ECO:0000313" key="4">
    <source>
        <dbReference type="Proteomes" id="UP000015453"/>
    </source>
</evidence>
<feature type="coiled-coil region" evidence="1">
    <location>
        <begin position="295"/>
        <end position="375"/>
    </location>
</feature>
<comment type="caution">
    <text evidence="3">The sequence shown here is derived from an EMBL/GenBank/DDBJ whole genome shotgun (WGS) entry which is preliminary data.</text>
</comment>
<dbReference type="PANTHER" id="PTHR34452">
    <property type="entry name" value="MYOSIN HEAVY CHAIN-RELATED PROTEIN"/>
    <property type="match status" value="1"/>
</dbReference>
<name>S8DSF3_9LAMI</name>
<feature type="region of interest" description="Disordered" evidence="2">
    <location>
        <begin position="1"/>
        <end position="40"/>
    </location>
</feature>
<evidence type="ECO:0000256" key="1">
    <source>
        <dbReference type="SAM" id="Coils"/>
    </source>
</evidence>